<feature type="signal peptide" evidence="3">
    <location>
        <begin position="1"/>
        <end position="19"/>
    </location>
</feature>
<evidence type="ECO:0000256" key="2">
    <source>
        <dbReference type="SAM" id="MobiDB-lite"/>
    </source>
</evidence>
<evidence type="ECO:0000256" key="3">
    <source>
        <dbReference type="SAM" id="SignalP"/>
    </source>
</evidence>
<dbReference type="EMBL" id="KA646489">
    <property type="protein sequence ID" value="AFP61118.1"/>
    <property type="molecule type" value="mRNA"/>
</dbReference>
<dbReference type="InterPro" id="IPR050468">
    <property type="entry name" value="Cuticle_Struct_Prot"/>
</dbReference>
<dbReference type="PANTHER" id="PTHR10380:SF234">
    <property type="entry name" value="CUTICULAR PROTEIN 97EA, ISOFORM A"/>
    <property type="match status" value="1"/>
</dbReference>
<feature type="compositionally biased region" description="Low complexity" evidence="2">
    <location>
        <begin position="146"/>
        <end position="158"/>
    </location>
</feature>
<dbReference type="GO" id="GO:0062129">
    <property type="term" value="C:chitin-based extracellular matrix"/>
    <property type="evidence" value="ECO:0007669"/>
    <property type="project" value="TreeGrafter"/>
</dbReference>
<reference evidence="4" key="1">
    <citation type="submission" date="2012-08" db="EMBL/GenBank/DDBJ databases">
        <title>Transcriptome of adult Musca domestica launches a platform for comparative house fly gene expression and characterization of differential gene expression among resistant and susceptible house flies.</title>
        <authorList>
            <person name="Liu N."/>
            <person name="Zhang L."/>
            <person name="Li M."/>
            <person name="Reid W."/>
        </authorList>
    </citation>
    <scope>NUCLEOTIDE SEQUENCE</scope>
    <source>
        <strain evidence="4">ALHF</strain>
        <tissue evidence="4">Whole body</tissue>
    </source>
</reference>
<dbReference type="PROSITE" id="PS51155">
    <property type="entry name" value="CHIT_BIND_RR_2"/>
    <property type="match status" value="1"/>
</dbReference>
<dbReference type="Pfam" id="PF00379">
    <property type="entry name" value="Chitin_bind_4"/>
    <property type="match status" value="1"/>
</dbReference>
<keyword evidence="3" id="KW-0732">Signal</keyword>
<proteinExistence type="evidence at transcript level"/>
<feature type="region of interest" description="Disordered" evidence="2">
    <location>
        <begin position="110"/>
        <end position="357"/>
    </location>
</feature>
<feature type="compositionally biased region" description="Pro residues" evidence="2">
    <location>
        <begin position="159"/>
        <end position="176"/>
    </location>
</feature>
<protein>
    <submittedName>
        <fullName evidence="4">Cuticle protein</fullName>
    </submittedName>
</protein>
<dbReference type="AlphaFoldDB" id="T1PCV9"/>
<feature type="region of interest" description="Disordered" evidence="2">
    <location>
        <begin position="26"/>
        <end position="48"/>
    </location>
</feature>
<dbReference type="VEuPathDB" id="VectorBase:MDOMA2_015732"/>
<feature type="compositionally biased region" description="Polar residues" evidence="2">
    <location>
        <begin position="241"/>
        <end position="256"/>
    </location>
</feature>
<feature type="compositionally biased region" description="Low complexity" evidence="2">
    <location>
        <begin position="307"/>
        <end position="324"/>
    </location>
</feature>
<organism evidence="4">
    <name type="scientific">Musca domestica</name>
    <name type="common">House fly</name>
    <dbReference type="NCBI Taxonomy" id="7370"/>
    <lineage>
        <taxon>Eukaryota</taxon>
        <taxon>Metazoa</taxon>
        <taxon>Ecdysozoa</taxon>
        <taxon>Arthropoda</taxon>
        <taxon>Hexapoda</taxon>
        <taxon>Insecta</taxon>
        <taxon>Pterygota</taxon>
        <taxon>Neoptera</taxon>
        <taxon>Endopterygota</taxon>
        <taxon>Diptera</taxon>
        <taxon>Brachycera</taxon>
        <taxon>Muscomorpha</taxon>
        <taxon>Muscoidea</taxon>
        <taxon>Muscidae</taxon>
        <taxon>Musca</taxon>
    </lineage>
</organism>
<feature type="chain" id="PRO_5004593150" evidence="3">
    <location>
        <begin position="20"/>
        <end position="357"/>
    </location>
</feature>
<keyword evidence="1" id="KW-0193">Cuticle</keyword>
<name>T1PCV9_MUSDO</name>
<dbReference type="GO" id="GO:0008010">
    <property type="term" value="F:structural constituent of chitin-based larval cuticle"/>
    <property type="evidence" value="ECO:0007669"/>
    <property type="project" value="TreeGrafter"/>
</dbReference>
<dbReference type="PANTHER" id="PTHR10380">
    <property type="entry name" value="CUTICLE PROTEIN"/>
    <property type="match status" value="1"/>
</dbReference>
<evidence type="ECO:0000313" key="4">
    <source>
        <dbReference type="EMBL" id="AFP61118.1"/>
    </source>
</evidence>
<evidence type="ECO:0000256" key="1">
    <source>
        <dbReference type="PROSITE-ProRule" id="PRU00497"/>
    </source>
</evidence>
<sequence>MPVLKRFLILSILCVTVCAQDYQDYQENTPRPAPIRQRPNTAQEVPRPTPVPILKQINKHNEDGSYTYGYEGADGSFKIETKLATGEVKGKYGYVDETGKVRVVEYGANKYGFQPSGEGITVAPPTLVDETRREPDPDYEEEPVNRPQRPQRINRPQPQYRPAPPPPPPPPQPRPQPQYVQYEDEESEPEPPRRPQYVPQSIPAPKSVGPAPPRLQIPGAQRTTDVVYSPVPKVARPEPDYSQSTSFGDGGSSNLRISRPVYAPAPETPSPSSARAQGFLGPASGGRPLLEPFQFGSSPAPRPVPQAVPVQQPRYPQPQPQSRSSGGGGSLLDQLARDYALPEGTSQPLHDISFGYY</sequence>
<accession>T1PCV9</accession>
<dbReference type="VEuPathDB" id="VectorBase:MDOA000957"/>
<dbReference type="InterPro" id="IPR000618">
    <property type="entry name" value="Insect_cuticle"/>
</dbReference>